<dbReference type="PRINTS" id="PR01590">
    <property type="entry name" value="HTHFIS"/>
</dbReference>
<dbReference type="InterPro" id="IPR002197">
    <property type="entry name" value="HTH_Fis"/>
</dbReference>
<accession>A0A7W9BGN9</accession>
<name>A0A7W9BGN9_9SPHN</name>
<dbReference type="Gene3D" id="1.10.10.60">
    <property type="entry name" value="Homeodomain-like"/>
    <property type="match status" value="1"/>
</dbReference>
<protein>
    <recommendedName>
        <fullName evidence="1">DNA binding HTH domain-containing protein</fullName>
    </recommendedName>
</protein>
<evidence type="ECO:0000313" key="2">
    <source>
        <dbReference type="EMBL" id="MBB5716895.1"/>
    </source>
</evidence>
<dbReference type="Pfam" id="PF02954">
    <property type="entry name" value="HTH_8"/>
    <property type="match status" value="1"/>
</dbReference>
<dbReference type="AlphaFoldDB" id="A0A7W9BGN9"/>
<organism evidence="2 3">
    <name type="scientific">Sphingomonas aerophila</name>
    <dbReference type="NCBI Taxonomy" id="1344948"/>
    <lineage>
        <taxon>Bacteria</taxon>
        <taxon>Pseudomonadati</taxon>
        <taxon>Pseudomonadota</taxon>
        <taxon>Alphaproteobacteria</taxon>
        <taxon>Sphingomonadales</taxon>
        <taxon>Sphingomonadaceae</taxon>
        <taxon>Sphingomonas</taxon>
    </lineage>
</organism>
<feature type="domain" description="DNA binding HTH" evidence="1">
    <location>
        <begin position="6"/>
        <end position="36"/>
    </location>
</feature>
<dbReference type="Proteomes" id="UP000546200">
    <property type="component" value="Unassembled WGS sequence"/>
</dbReference>
<keyword evidence="3" id="KW-1185">Reference proteome</keyword>
<reference evidence="2 3" key="1">
    <citation type="submission" date="2020-08" db="EMBL/GenBank/DDBJ databases">
        <title>Genomic Encyclopedia of Type Strains, Phase IV (KMG-IV): sequencing the most valuable type-strain genomes for metagenomic binning, comparative biology and taxonomic classification.</title>
        <authorList>
            <person name="Goeker M."/>
        </authorList>
    </citation>
    <scope>NUCLEOTIDE SEQUENCE [LARGE SCALE GENOMIC DNA]</scope>
    <source>
        <strain evidence="2 3">DSM 100044</strain>
    </source>
</reference>
<dbReference type="GO" id="GO:0043565">
    <property type="term" value="F:sequence-specific DNA binding"/>
    <property type="evidence" value="ECO:0007669"/>
    <property type="project" value="InterPro"/>
</dbReference>
<dbReference type="EMBL" id="JACIJK010000017">
    <property type="protein sequence ID" value="MBB5716895.1"/>
    <property type="molecule type" value="Genomic_DNA"/>
</dbReference>
<comment type="caution">
    <text evidence="2">The sequence shown here is derived from an EMBL/GenBank/DDBJ whole genome shotgun (WGS) entry which is preliminary data.</text>
</comment>
<sequence length="106" mass="12075">MDQARRRAIIDALEHCDQSVTKAAKRLRIGRSTLYRFIKDFDISVAPRSVQDICTSQPIEKVLPTKVEVSESQGGQQSRLVQIDGQLFIVRYFRQQACAEVRNTPP</sequence>
<gene>
    <name evidence="2" type="ORF">FHS94_003767</name>
</gene>
<evidence type="ECO:0000259" key="1">
    <source>
        <dbReference type="Pfam" id="PF02954"/>
    </source>
</evidence>
<proteinExistence type="predicted"/>
<evidence type="ECO:0000313" key="3">
    <source>
        <dbReference type="Proteomes" id="UP000546200"/>
    </source>
</evidence>
<dbReference type="SUPFAM" id="SSF46689">
    <property type="entry name" value="Homeodomain-like"/>
    <property type="match status" value="1"/>
</dbReference>
<dbReference type="InterPro" id="IPR009057">
    <property type="entry name" value="Homeodomain-like_sf"/>
</dbReference>